<keyword evidence="3" id="KW-1185">Reference proteome</keyword>
<dbReference type="EMBL" id="JAKIKS010000049">
    <property type="protein sequence ID" value="MCL1125465.1"/>
    <property type="molecule type" value="Genomic_DNA"/>
</dbReference>
<evidence type="ECO:0000313" key="3">
    <source>
        <dbReference type="Proteomes" id="UP001203423"/>
    </source>
</evidence>
<dbReference type="Proteomes" id="UP001203423">
    <property type="component" value="Unassembled WGS sequence"/>
</dbReference>
<evidence type="ECO:0000259" key="1">
    <source>
        <dbReference type="Pfam" id="PF02954"/>
    </source>
</evidence>
<organism evidence="2 3">
    <name type="scientific">Shewanella surugensis</name>
    <dbReference type="NCBI Taxonomy" id="212020"/>
    <lineage>
        <taxon>Bacteria</taxon>
        <taxon>Pseudomonadati</taxon>
        <taxon>Pseudomonadota</taxon>
        <taxon>Gammaproteobacteria</taxon>
        <taxon>Alteromonadales</taxon>
        <taxon>Shewanellaceae</taxon>
        <taxon>Shewanella</taxon>
    </lineage>
</organism>
<evidence type="ECO:0000313" key="2">
    <source>
        <dbReference type="EMBL" id="MCL1125465.1"/>
    </source>
</evidence>
<dbReference type="Pfam" id="PF02954">
    <property type="entry name" value="HTH_8"/>
    <property type="match status" value="1"/>
</dbReference>
<reference evidence="2 3" key="1">
    <citation type="submission" date="2022-01" db="EMBL/GenBank/DDBJ databases">
        <title>Whole genome-based taxonomy of the Shewanellaceae.</title>
        <authorList>
            <person name="Martin-Rodriguez A.J."/>
        </authorList>
    </citation>
    <scope>NUCLEOTIDE SEQUENCE [LARGE SCALE GENOMIC DNA]</scope>
    <source>
        <strain evidence="2 3">DSM 17177</strain>
    </source>
</reference>
<proteinExistence type="predicted"/>
<feature type="domain" description="DNA binding HTH" evidence="1">
    <location>
        <begin position="1"/>
        <end position="30"/>
    </location>
</feature>
<comment type="caution">
    <text evidence="2">The sequence shown here is derived from an EMBL/GenBank/DDBJ whole genome shotgun (WGS) entry which is preliminary data.</text>
</comment>
<accession>A0ABT0LCS8</accession>
<protein>
    <submittedName>
        <fullName evidence="2">Helix-turn-helix domain-containing protein</fullName>
    </submittedName>
</protein>
<gene>
    <name evidence="2" type="ORF">L2764_13490</name>
</gene>
<sequence>MLILATLQDQQGQRKAVAEQLGTSPRMLRYNMVSK</sequence>
<dbReference type="InterPro" id="IPR002197">
    <property type="entry name" value="HTH_Fis"/>
</dbReference>
<dbReference type="Gene3D" id="1.10.10.60">
    <property type="entry name" value="Homeodomain-like"/>
    <property type="match status" value="1"/>
</dbReference>
<name>A0ABT0LCS8_9GAMM</name>
<dbReference type="RefSeq" id="WP_248940776.1">
    <property type="nucleotide sequence ID" value="NZ_JAKIKS010000049.1"/>
</dbReference>